<dbReference type="NCBIfam" id="TIGR01536">
    <property type="entry name" value="asn_synth_AEB"/>
    <property type="match status" value="1"/>
</dbReference>
<feature type="binding site" evidence="9">
    <location>
        <begin position="359"/>
        <end position="360"/>
    </location>
    <ligand>
        <name>ATP</name>
        <dbReference type="ChEBI" id="CHEBI:30616"/>
    </ligand>
</feature>
<protein>
    <recommendedName>
        <fullName evidence="3">asparagine synthase (glutamine-hydrolyzing)</fullName>
        <ecNumber evidence="3">6.3.5.4</ecNumber>
    </recommendedName>
</protein>
<gene>
    <name evidence="12" type="ORF">AY555_09680</name>
</gene>
<feature type="active site" description="For GATase activity" evidence="8">
    <location>
        <position position="2"/>
    </location>
</feature>
<evidence type="ECO:0000256" key="6">
    <source>
        <dbReference type="ARBA" id="ARBA00022962"/>
    </source>
</evidence>
<evidence type="ECO:0000256" key="10">
    <source>
        <dbReference type="PIRSR" id="PIRSR001589-3"/>
    </source>
</evidence>
<dbReference type="InterPro" id="IPR001962">
    <property type="entry name" value="Asn_synthase"/>
</dbReference>
<evidence type="ECO:0000256" key="9">
    <source>
        <dbReference type="PIRSR" id="PIRSR001589-2"/>
    </source>
</evidence>
<evidence type="ECO:0000256" key="5">
    <source>
        <dbReference type="ARBA" id="ARBA00022840"/>
    </source>
</evidence>
<dbReference type="AlphaFoldDB" id="A0A143DGH4"/>
<dbReference type="Gene3D" id="3.40.50.620">
    <property type="entry name" value="HUPs"/>
    <property type="match status" value="1"/>
</dbReference>
<dbReference type="Proteomes" id="UP000076066">
    <property type="component" value="Chromosome"/>
</dbReference>
<dbReference type="Pfam" id="PF00733">
    <property type="entry name" value="Asn_synthase"/>
    <property type="match status" value="1"/>
</dbReference>
<reference evidence="12 13" key="1">
    <citation type="submission" date="2016-02" db="EMBL/GenBank/DDBJ databases">
        <title>Complete Genome of H5569, the type strain of the newly described species Haematospirillium jordaniae.</title>
        <authorList>
            <person name="Nicholson A.C."/>
            <person name="Humrighouse B.W."/>
            <person name="Loparov V."/>
            <person name="McQuiston J.R."/>
        </authorList>
    </citation>
    <scope>NUCLEOTIDE SEQUENCE [LARGE SCALE GENOMIC DNA]</scope>
    <source>
        <strain evidence="12 13">H5569</strain>
    </source>
</reference>
<evidence type="ECO:0000256" key="3">
    <source>
        <dbReference type="ARBA" id="ARBA00012737"/>
    </source>
</evidence>
<accession>A0A143DGH4</accession>
<dbReference type="InterPro" id="IPR017932">
    <property type="entry name" value="GATase_2_dom"/>
</dbReference>
<keyword evidence="13" id="KW-1185">Reference proteome</keyword>
<dbReference type="InterPro" id="IPR006426">
    <property type="entry name" value="Asn_synth_AEB"/>
</dbReference>
<dbReference type="GO" id="GO:0005829">
    <property type="term" value="C:cytosol"/>
    <property type="evidence" value="ECO:0007669"/>
    <property type="project" value="TreeGrafter"/>
</dbReference>
<dbReference type="InterPro" id="IPR033738">
    <property type="entry name" value="AsnB_N"/>
</dbReference>
<evidence type="ECO:0000256" key="4">
    <source>
        <dbReference type="ARBA" id="ARBA00022741"/>
    </source>
</evidence>
<evidence type="ECO:0000256" key="1">
    <source>
        <dbReference type="ARBA" id="ARBA00005187"/>
    </source>
</evidence>
<dbReference type="GO" id="GO:0006529">
    <property type="term" value="P:asparagine biosynthetic process"/>
    <property type="evidence" value="ECO:0007669"/>
    <property type="project" value="UniProtKB-KW"/>
</dbReference>
<dbReference type="InterPro" id="IPR014729">
    <property type="entry name" value="Rossmann-like_a/b/a_fold"/>
</dbReference>
<sequence length="586" mass="64181">MCGIAGFFAAHGAVPEAGLMAMADALAHRGPDGVHVHVDGPVGLVHTRLAIIDPAGGDQPLFWPRGRVLVANGEIYNDPSVRKDMPAAPFRTGSDCESLLALYDRQGLSFPASLRGMIAFALYDSAEDMLLLGRDPFGIKPLYVVEHADGVAFASEAQALVAGGFVAPSLCADAAGELLNLQFTTGRRTVLDGIRRLLPGEMIMIRKGRIVDSCRQPLPLRSSQPPLETEEEALRALDQSLIDSVTVHQRSDVPYGMFLSGGVDSAVLLALMARLNERPVLAFTAGFPETGVHDERDHARSLAQTVGAEHIELAVTDRDFWDCLPRIVACMDDPATDYAIIPVWLLARAARPYVTVVLSGEGGDELFAGYGRYRAASRPWPFTRTMRRRGLFEGLGGNLGRFPSWRTGYKASEEDAGRTVHDRLLRAQYIDCADWLPNDLLTKLDRCLMAHGMEGRVPFLDPVVAELAARLPRSLKIRGGQGKYILRRWLENALPQAKPFAPKKGFTVPVGEWIAARGQELGALVAKGEMARRVTDPAVVRSLFMASGRRERFAAWSLLFLDLWYRRHIMGQAMDGDVFHVLSSPP</sequence>
<dbReference type="CDD" id="cd00712">
    <property type="entry name" value="AsnB"/>
    <property type="match status" value="1"/>
</dbReference>
<dbReference type="EMBL" id="CP014525">
    <property type="protein sequence ID" value="AMW35403.1"/>
    <property type="molecule type" value="Genomic_DNA"/>
</dbReference>
<keyword evidence="6 8" id="KW-0315">Glutamine amidotransferase</keyword>
<organism evidence="12 13">
    <name type="scientific">Haematospirillum jordaniae</name>
    <dbReference type="NCBI Taxonomy" id="1549855"/>
    <lineage>
        <taxon>Bacteria</taxon>
        <taxon>Pseudomonadati</taxon>
        <taxon>Pseudomonadota</taxon>
        <taxon>Alphaproteobacteria</taxon>
        <taxon>Rhodospirillales</taxon>
        <taxon>Novispirillaceae</taxon>
        <taxon>Haematospirillum</taxon>
    </lineage>
</organism>
<feature type="site" description="Important for beta-aspartyl-AMP intermediate formation" evidence="10">
    <location>
        <position position="361"/>
    </location>
</feature>
<dbReference type="CDD" id="cd01991">
    <property type="entry name" value="Asn_synthase_B_C"/>
    <property type="match status" value="1"/>
</dbReference>
<dbReference type="InterPro" id="IPR051786">
    <property type="entry name" value="ASN_synthetase/amidase"/>
</dbReference>
<evidence type="ECO:0000256" key="7">
    <source>
        <dbReference type="ARBA" id="ARBA00048741"/>
    </source>
</evidence>
<dbReference type="PANTHER" id="PTHR43284">
    <property type="entry name" value="ASPARAGINE SYNTHETASE (GLUTAMINE-HYDROLYZING)"/>
    <property type="match status" value="1"/>
</dbReference>
<dbReference type="PIRSF" id="PIRSF001589">
    <property type="entry name" value="Asn_synthetase_glu-h"/>
    <property type="match status" value="1"/>
</dbReference>
<dbReference type="OrthoDB" id="9763290at2"/>
<keyword evidence="8" id="KW-0061">Asparagine biosynthesis</keyword>
<name>A0A143DGH4_9PROT</name>
<dbReference type="KEGG" id="hjo:AY555_09680"/>
<dbReference type="Pfam" id="PF13537">
    <property type="entry name" value="GATase_7"/>
    <property type="match status" value="1"/>
</dbReference>
<dbReference type="Gene3D" id="3.60.20.10">
    <property type="entry name" value="Glutamine Phosphoribosylpyrophosphate, subunit 1, domain 1"/>
    <property type="match status" value="1"/>
</dbReference>
<dbReference type="GeneID" id="53317422"/>
<keyword evidence="8" id="KW-0028">Amino-acid biosynthesis</keyword>
<dbReference type="GO" id="GO:0004066">
    <property type="term" value="F:asparagine synthase (glutamine-hydrolyzing) activity"/>
    <property type="evidence" value="ECO:0007669"/>
    <property type="project" value="UniProtKB-EC"/>
</dbReference>
<keyword evidence="5 9" id="KW-0067">ATP-binding</keyword>
<dbReference type="SUPFAM" id="SSF52402">
    <property type="entry name" value="Adenine nucleotide alpha hydrolases-like"/>
    <property type="match status" value="1"/>
</dbReference>
<evidence type="ECO:0000256" key="2">
    <source>
        <dbReference type="ARBA" id="ARBA00005752"/>
    </source>
</evidence>
<evidence type="ECO:0000313" key="13">
    <source>
        <dbReference type="Proteomes" id="UP000076066"/>
    </source>
</evidence>
<evidence type="ECO:0000313" key="12">
    <source>
        <dbReference type="EMBL" id="AMW35403.1"/>
    </source>
</evidence>
<comment type="similarity">
    <text evidence="2">Belongs to the asparagine synthetase family.</text>
</comment>
<comment type="pathway">
    <text evidence="1">Amino-acid biosynthesis; L-asparagine biosynthesis; L-asparagine from L-aspartate (L-Gln route): step 1/1.</text>
</comment>
<feature type="binding site" evidence="9">
    <location>
        <position position="95"/>
    </location>
    <ligand>
        <name>L-glutamine</name>
        <dbReference type="ChEBI" id="CHEBI:58359"/>
    </ligand>
</feature>
<dbReference type="EC" id="6.3.5.4" evidence="3"/>
<evidence type="ECO:0000256" key="8">
    <source>
        <dbReference type="PIRSR" id="PIRSR001589-1"/>
    </source>
</evidence>
<proteinExistence type="inferred from homology"/>
<dbReference type="GO" id="GO:0005524">
    <property type="term" value="F:ATP binding"/>
    <property type="evidence" value="ECO:0007669"/>
    <property type="project" value="UniProtKB-KW"/>
</dbReference>
<dbReference type="STRING" id="1549855.AY555_09680"/>
<comment type="catalytic activity">
    <reaction evidence="7">
        <text>L-aspartate + L-glutamine + ATP + H2O = L-asparagine + L-glutamate + AMP + diphosphate + H(+)</text>
        <dbReference type="Rhea" id="RHEA:12228"/>
        <dbReference type="ChEBI" id="CHEBI:15377"/>
        <dbReference type="ChEBI" id="CHEBI:15378"/>
        <dbReference type="ChEBI" id="CHEBI:29985"/>
        <dbReference type="ChEBI" id="CHEBI:29991"/>
        <dbReference type="ChEBI" id="CHEBI:30616"/>
        <dbReference type="ChEBI" id="CHEBI:33019"/>
        <dbReference type="ChEBI" id="CHEBI:58048"/>
        <dbReference type="ChEBI" id="CHEBI:58359"/>
        <dbReference type="ChEBI" id="CHEBI:456215"/>
        <dbReference type="EC" id="6.3.5.4"/>
    </reaction>
</comment>
<dbReference type="SUPFAM" id="SSF56235">
    <property type="entry name" value="N-terminal nucleophile aminohydrolases (Ntn hydrolases)"/>
    <property type="match status" value="1"/>
</dbReference>
<dbReference type="PANTHER" id="PTHR43284:SF1">
    <property type="entry name" value="ASPARAGINE SYNTHETASE"/>
    <property type="match status" value="1"/>
</dbReference>
<dbReference type="RefSeq" id="WP_066136149.1">
    <property type="nucleotide sequence ID" value="NZ_CP014525.1"/>
</dbReference>
<dbReference type="InterPro" id="IPR029055">
    <property type="entry name" value="Ntn_hydrolases_N"/>
</dbReference>
<evidence type="ECO:0000259" key="11">
    <source>
        <dbReference type="PROSITE" id="PS51278"/>
    </source>
</evidence>
<keyword evidence="4 9" id="KW-0547">Nucleotide-binding</keyword>
<dbReference type="PROSITE" id="PS51278">
    <property type="entry name" value="GATASE_TYPE_2"/>
    <property type="match status" value="1"/>
</dbReference>
<feature type="domain" description="Glutamine amidotransferase type-2" evidence="11">
    <location>
        <begin position="2"/>
        <end position="208"/>
    </location>
</feature>